<evidence type="ECO:0000256" key="3">
    <source>
        <dbReference type="ARBA" id="ARBA00038502"/>
    </source>
</evidence>
<dbReference type="PROSITE" id="PS51186">
    <property type="entry name" value="GNAT"/>
    <property type="match status" value="1"/>
</dbReference>
<dbReference type="PANTHER" id="PTHR43792:SF8">
    <property type="entry name" value="[RIBOSOMAL PROTEIN US5]-ALANINE N-ACETYLTRANSFERASE"/>
    <property type="match status" value="1"/>
</dbReference>
<keyword evidence="1 5" id="KW-0808">Transferase</keyword>
<keyword evidence="2" id="KW-0012">Acyltransferase</keyword>
<dbReference type="SUPFAM" id="SSF55729">
    <property type="entry name" value="Acyl-CoA N-acyltransferases (Nat)"/>
    <property type="match status" value="1"/>
</dbReference>
<dbReference type="EMBL" id="FNKK01000002">
    <property type="protein sequence ID" value="SDQ69016.1"/>
    <property type="molecule type" value="Genomic_DNA"/>
</dbReference>
<dbReference type="AlphaFoldDB" id="A0A1H1CZP6"/>
<reference evidence="5 6" key="1">
    <citation type="submission" date="2016-10" db="EMBL/GenBank/DDBJ databases">
        <authorList>
            <person name="de Groot N.N."/>
        </authorList>
    </citation>
    <scope>NUCLEOTIDE SEQUENCE [LARGE SCALE GENOMIC DNA]</scope>
    <source>
        <strain evidence="5 6">DSM 43794</strain>
    </source>
</reference>
<dbReference type="GO" id="GO:0016747">
    <property type="term" value="F:acyltransferase activity, transferring groups other than amino-acyl groups"/>
    <property type="evidence" value="ECO:0007669"/>
    <property type="project" value="InterPro"/>
</dbReference>
<protein>
    <submittedName>
        <fullName evidence="5">Protein N-acetyltransferase, RimJ/RimL family</fullName>
    </submittedName>
</protein>
<dbReference type="InterPro" id="IPR000182">
    <property type="entry name" value="GNAT_dom"/>
</dbReference>
<keyword evidence="6" id="KW-1185">Reference proteome</keyword>
<dbReference type="RefSeq" id="WP_093258530.1">
    <property type="nucleotide sequence ID" value="NZ_FNKK01000002.1"/>
</dbReference>
<organism evidence="5 6">
    <name type="scientific">Thermostaphylospora chromogena</name>
    <dbReference type="NCBI Taxonomy" id="35622"/>
    <lineage>
        <taxon>Bacteria</taxon>
        <taxon>Bacillati</taxon>
        <taxon>Actinomycetota</taxon>
        <taxon>Actinomycetes</taxon>
        <taxon>Streptosporangiales</taxon>
        <taxon>Thermomonosporaceae</taxon>
        <taxon>Thermostaphylospora</taxon>
    </lineage>
</organism>
<dbReference type="STRING" id="35622.SAMN04489764_1708"/>
<sequence length="186" mass="19890">MRDLRDLLPVEGEHVRLRALAEKDADAYALGTKDPAVREFGHLPEPDYTPELVRELAGTVVVDGLRKGELAVLTIADRATDAFHGSLVIFDVTEHDAEVGFWLAPQARGRGLAREALALAARLAAQAGWRSLRAVTSLANTASARTLAGAGFTPIGDPGPMRAPSGAQLTAQRYELRIADHHAARA</sequence>
<dbReference type="Pfam" id="PF13302">
    <property type="entry name" value="Acetyltransf_3"/>
    <property type="match status" value="1"/>
</dbReference>
<feature type="domain" description="N-acetyltransferase" evidence="4">
    <location>
        <begin position="15"/>
        <end position="179"/>
    </location>
</feature>
<evidence type="ECO:0000259" key="4">
    <source>
        <dbReference type="PROSITE" id="PS51186"/>
    </source>
</evidence>
<evidence type="ECO:0000313" key="5">
    <source>
        <dbReference type="EMBL" id="SDQ69016.1"/>
    </source>
</evidence>
<dbReference type="Proteomes" id="UP000217103">
    <property type="component" value="Unassembled WGS sequence"/>
</dbReference>
<evidence type="ECO:0000256" key="1">
    <source>
        <dbReference type="ARBA" id="ARBA00022679"/>
    </source>
</evidence>
<dbReference type="InterPro" id="IPR016181">
    <property type="entry name" value="Acyl_CoA_acyltransferase"/>
</dbReference>
<accession>A0A1H1CZP6</accession>
<dbReference type="PANTHER" id="PTHR43792">
    <property type="entry name" value="GNAT FAMILY, PUTATIVE (AFU_ORTHOLOGUE AFUA_3G00765)-RELATED-RELATED"/>
    <property type="match status" value="1"/>
</dbReference>
<evidence type="ECO:0000313" key="6">
    <source>
        <dbReference type="Proteomes" id="UP000217103"/>
    </source>
</evidence>
<name>A0A1H1CZP6_9ACTN</name>
<evidence type="ECO:0000256" key="2">
    <source>
        <dbReference type="ARBA" id="ARBA00023315"/>
    </source>
</evidence>
<proteinExistence type="inferred from homology"/>
<dbReference type="Gene3D" id="3.40.630.30">
    <property type="match status" value="1"/>
</dbReference>
<comment type="similarity">
    <text evidence="3">Belongs to the acetyltransferase family. RimJ subfamily.</text>
</comment>
<dbReference type="OrthoDB" id="5125488at2"/>
<gene>
    <name evidence="5" type="ORF">SAMN04489764_1708</name>
</gene>
<dbReference type="InterPro" id="IPR051531">
    <property type="entry name" value="N-acetyltransferase"/>
</dbReference>